<gene>
    <name evidence="2" type="ORF">BA195_01095</name>
</gene>
<dbReference type="Gene3D" id="2.60.40.1470">
    <property type="entry name" value="ApaG domain"/>
    <property type="match status" value="1"/>
</dbReference>
<protein>
    <submittedName>
        <fullName evidence="2">Co2+/Mg2+ efflux protein ApaG</fullName>
    </submittedName>
</protein>
<dbReference type="SUPFAM" id="SSF110069">
    <property type="entry name" value="ApaG-like"/>
    <property type="match status" value="1"/>
</dbReference>
<sequence>MFQQITKGIKIAVKTTFNGVVYRGYQQYHSFSYYILIENNSKDTVKLTTRFWEIFDALNHTEYVEGEGVIGETPVLKPNERYNYRSNCFLLSTTGAMQGNYKMTNMETSEEFLVTIPTFQLTSTPTLN</sequence>
<organism evidence="2 3">
    <name type="scientific">Tenacibaculum soleae</name>
    <dbReference type="NCBI Taxonomy" id="447689"/>
    <lineage>
        <taxon>Bacteria</taxon>
        <taxon>Pseudomonadati</taxon>
        <taxon>Bacteroidota</taxon>
        <taxon>Flavobacteriia</taxon>
        <taxon>Flavobacteriales</taxon>
        <taxon>Flavobacteriaceae</taxon>
        <taxon>Tenacibaculum</taxon>
    </lineage>
</organism>
<feature type="domain" description="ApaG" evidence="1">
    <location>
        <begin position="3"/>
        <end position="128"/>
    </location>
</feature>
<dbReference type="Proteomes" id="UP000093186">
    <property type="component" value="Unassembled WGS sequence"/>
</dbReference>
<dbReference type="PANTHER" id="PTHR14289">
    <property type="entry name" value="F-BOX ONLY PROTEIN 3"/>
    <property type="match status" value="1"/>
</dbReference>
<dbReference type="PROSITE" id="PS51087">
    <property type="entry name" value="APAG"/>
    <property type="match status" value="1"/>
</dbReference>
<evidence type="ECO:0000313" key="3">
    <source>
        <dbReference type="Proteomes" id="UP000093186"/>
    </source>
</evidence>
<dbReference type="Pfam" id="PF04379">
    <property type="entry name" value="DUF525"/>
    <property type="match status" value="1"/>
</dbReference>
<dbReference type="OrthoDB" id="9795226at2"/>
<dbReference type="NCBIfam" id="NF003967">
    <property type="entry name" value="PRK05461.1"/>
    <property type="match status" value="1"/>
</dbReference>
<dbReference type="EMBL" id="MAKX01000001">
    <property type="protein sequence ID" value="OCK43329.1"/>
    <property type="molecule type" value="Genomic_DNA"/>
</dbReference>
<accession>A0A1B9Y0P4</accession>
<comment type="caution">
    <text evidence="2">The sequence shown here is derived from an EMBL/GenBank/DDBJ whole genome shotgun (WGS) entry which is preliminary data.</text>
</comment>
<dbReference type="RefSeq" id="WP_068701572.1">
    <property type="nucleotide sequence ID" value="NZ_JAUOSW010000001.1"/>
</dbReference>
<dbReference type="PANTHER" id="PTHR14289:SF16">
    <property type="entry name" value="POLYMERASE DELTA-INTERACTING PROTEIN 2"/>
    <property type="match status" value="1"/>
</dbReference>
<evidence type="ECO:0000259" key="1">
    <source>
        <dbReference type="PROSITE" id="PS51087"/>
    </source>
</evidence>
<proteinExistence type="predicted"/>
<dbReference type="GO" id="GO:0070987">
    <property type="term" value="P:error-free translesion synthesis"/>
    <property type="evidence" value="ECO:0007669"/>
    <property type="project" value="TreeGrafter"/>
</dbReference>
<dbReference type="STRING" id="447689.BA195_01095"/>
<dbReference type="InterPro" id="IPR036767">
    <property type="entry name" value="ApaG_sf"/>
</dbReference>
<keyword evidence="3" id="KW-1185">Reference proteome</keyword>
<dbReference type="InterPro" id="IPR007474">
    <property type="entry name" value="ApaG_domain"/>
</dbReference>
<name>A0A1B9Y0P4_9FLAO</name>
<reference evidence="2 3" key="1">
    <citation type="submission" date="2016-06" db="EMBL/GenBank/DDBJ databases">
        <title>Draft Genome Sequence of Tenacibaculum soleae UCD-KL19.</title>
        <authorList>
            <person name="Eisen J.A."/>
            <person name="Coil D.A."/>
            <person name="Lujan K.M."/>
        </authorList>
    </citation>
    <scope>NUCLEOTIDE SEQUENCE [LARGE SCALE GENOMIC DNA]</scope>
    <source>
        <strain evidence="2 3">UCD-KL19</strain>
    </source>
</reference>
<dbReference type="AlphaFoldDB" id="A0A1B9Y0P4"/>
<evidence type="ECO:0000313" key="2">
    <source>
        <dbReference type="EMBL" id="OCK43329.1"/>
    </source>
</evidence>